<dbReference type="RefSeq" id="WP_102911132.1">
    <property type="nucleotide sequence ID" value="NZ_POUC01000191.1"/>
</dbReference>
<dbReference type="Pfam" id="PF25708">
    <property type="entry name" value="Phage_T7_Gp5_9"/>
    <property type="match status" value="1"/>
</dbReference>
<name>A0A2N8TL50_9ACTN</name>
<protein>
    <submittedName>
        <fullName evidence="1">Uncharacterized protein</fullName>
    </submittedName>
</protein>
<dbReference type="Proteomes" id="UP000235943">
    <property type="component" value="Unassembled WGS sequence"/>
</dbReference>
<accession>A0A2N8TL50</accession>
<keyword evidence="2" id="KW-1185">Reference proteome</keyword>
<dbReference type="EMBL" id="POUC01000191">
    <property type="protein sequence ID" value="PNG19736.1"/>
    <property type="molecule type" value="Genomic_DNA"/>
</dbReference>
<evidence type="ECO:0000313" key="2">
    <source>
        <dbReference type="Proteomes" id="UP000235943"/>
    </source>
</evidence>
<organism evidence="1 2">
    <name type="scientific">Streptomyces cahuitamycinicus</name>
    <dbReference type="NCBI Taxonomy" id="2070367"/>
    <lineage>
        <taxon>Bacteria</taxon>
        <taxon>Bacillati</taxon>
        <taxon>Actinomycetota</taxon>
        <taxon>Actinomycetes</taxon>
        <taxon>Kitasatosporales</taxon>
        <taxon>Streptomycetaceae</taxon>
        <taxon>Streptomyces</taxon>
    </lineage>
</organism>
<proteinExistence type="predicted"/>
<dbReference type="AlphaFoldDB" id="A0A2N8TL50"/>
<evidence type="ECO:0000313" key="1">
    <source>
        <dbReference type="EMBL" id="PNG19736.1"/>
    </source>
</evidence>
<gene>
    <name evidence="1" type="ORF">C1J00_24030</name>
</gene>
<reference evidence="1 2" key="1">
    <citation type="submission" date="2018-01" db="EMBL/GenBank/DDBJ databases">
        <title>Draft genome sequence of Streptomyces sp. 13K301.</title>
        <authorList>
            <person name="Sahin N."/>
            <person name="Saygin H."/>
            <person name="Ay H."/>
        </authorList>
    </citation>
    <scope>NUCLEOTIDE SEQUENCE [LARGE SCALE GENOMIC DNA]</scope>
    <source>
        <strain evidence="1 2">13K301</strain>
    </source>
</reference>
<dbReference type="InterPro" id="IPR058007">
    <property type="entry name" value="Gp5.9"/>
</dbReference>
<sequence>MSLKDTAARAAVLSTLHDAIGAELKTAKKELEDGLRAAKAETGTQKISVSLDEGPDVGTISLVQPKAAAAIADVEQFTAWVMEHFGTEIERKFVTSVKPGFQKKILDQITAAGVTEWADPETGVIHEVPGVTMQGRAAYTRMTVPDVGKAAIAQAWREGRLGGTVPSAIAPAPPANDPSDGEAEKLRKRVAELEERDAWLSALEAAGVDNWEGYDNARELRGGDA</sequence>
<dbReference type="OrthoDB" id="4194229at2"/>
<comment type="caution">
    <text evidence="1">The sequence shown here is derived from an EMBL/GenBank/DDBJ whole genome shotgun (WGS) entry which is preliminary data.</text>
</comment>